<keyword evidence="6" id="KW-1185">Reference proteome</keyword>
<dbReference type="Gene3D" id="3.40.50.300">
    <property type="entry name" value="P-loop containing nucleotide triphosphate hydrolases"/>
    <property type="match status" value="1"/>
</dbReference>
<evidence type="ECO:0000313" key="5">
    <source>
        <dbReference type="EMBL" id="CAD7244697.1"/>
    </source>
</evidence>
<proteinExistence type="inferred from homology"/>
<accession>A0A7R8X621</accession>
<dbReference type="InterPro" id="IPR027417">
    <property type="entry name" value="P-loop_NTPase"/>
</dbReference>
<dbReference type="AlphaFoldDB" id="A0A7R8X621"/>
<dbReference type="EMBL" id="LR900205">
    <property type="protein sequence ID" value="CAD7244697.1"/>
    <property type="molecule type" value="Genomic_DNA"/>
</dbReference>
<evidence type="ECO:0000256" key="1">
    <source>
        <dbReference type="ARBA" id="ARBA00008535"/>
    </source>
</evidence>
<dbReference type="PANTHER" id="PTHR32046:SF14">
    <property type="match status" value="1"/>
</dbReference>
<dbReference type="CDD" id="cd00882">
    <property type="entry name" value="Ras_like_GTPase"/>
    <property type="match status" value="1"/>
</dbReference>
<name>A0A7R8X621_9CRUS</name>
<dbReference type="Pfam" id="PF04548">
    <property type="entry name" value="AIG1"/>
    <property type="match status" value="1"/>
</dbReference>
<evidence type="ECO:0000256" key="2">
    <source>
        <dbReference type="ARBA" id="ARBA00022741"/>
    </source>
</evidence>
<feature type="domain" description="AIG1-type G" evidence="4">
    <location>
        <begin position="638"/>
        <end position="794"/>
    </location>
</feature>
<gene>
    <name evidence="5" type="ORF">DSTB1V02_LOCUS4584</name>
</gene>
<feature type="region of interest" description="Disordered" evidence="3">
    <location>
        <begin position="1"/>
        <end position="47"/>
    </location>
</feature>
<evidence type="ECO:0000256" key="3">
    <source>
        <dbReference type="SAM" id="MobiDB-lite"/>
    </source>
</evidence>
<feature type="compositionally biased region" description="Low complexity" evidence="3">
    <location>
        <begin position="399"/>
        <end position="414"/>
    </location>
</feature>
<sequence>MAEQFIHQQEDPYGRASLNRPMEDYRLSQQSNIHTPQGPPGILQMSPFPHEERNAELLLSLHQNQDINLNRRNELKPYPGQHHSDSRGNLQGRNPPGMSMGQADQEPNQGHQVFSTPMEEKMASSHIQQQIAGSPSPAYAQNMHPRVPNLQMKPTYASDLGTSLQGQYNEYVTFHREAPAPLLGSSISNKGQYEPTYNVQQQRGQQFERSIQSISQPWSGNFPQNFQSETGITDDNTPHHMPYMSSTPLNNKPGTINNFQPHQAAPLQHIPHNISRGHFGSQATNNWDQIHQQHQMPIPHEETQQKNLPHQLPFELQQPQLSRNPRQFQMPNHKLQPLPQQNPFPHQLPVQHQESPLSHNVSQFQMRTQYPQMPQPEYCFPQQFLPQRQEQSTLPPTPSQYQIPPSQQRQQWQSQMYSPHLLPDQQLHQAPPRTYNMPQLETWASTQNQNQSMQNYNPSTTRYISNPGPVITNPQDPPIHPFNQLGYRDQGSYYSYRIPEQWSQVQSSGRNLFPPFGFQGFDYGAAPFAASSSDIPPNQSYSPMLEAVLKQFMQAMPKSGTGAEADIKQNDEMEIRNAVVLPKEEELTPAQKMRKKCKLIEGNVYMLPMKRIMQDEENHLAKYEVGRRRPENGPGKVLMVVGATGAGKSTLINGIANYAYGVKFEDDFRFKLIVDEEKKKSQAHSQTKWITAYVLQKQRGFILPNSLTVIDTPGFGDTEGIKADEELRNQIREFFSKGGAIGVDQLDAICFVVQASSARLTHTQKYIFDSILSVFGRDVQDNIYVLATFADNKKPPVLEAIAAADIPFKTHFKFNNSALFSGDHSQESEEFDKTYWEMGVSSFKKFFRKFQDTKPVSLTLTKEVLKERQRLETALQGIQPQITAGLGRLEQLRQEHAALRQHEAELQANKEFTYTVKVQKQTRVDLEIGVYVTNCLRCNFSCHFPCTIPQDDMKDNCDAMGVNTETGLVTHCLVCPGNCPPNQHVNNQYRFELFEEEETKTSDELKAKYEEAAGKKLTTEGIVKELIKGFNQERANILNLTKRAHECLQRLDDIALKPDPLAVTDYIDLLIQTEQREAKPGHLQRIKYLQDTRAKAKLAETLKKDFDPFEEYMKEFEEEGFNICLFDPDPIADELGYSIGPIVEEADKEEEKPGVFKKCINLLETKLGFGDKSKDEKKKKKTGKGIKPQDETWR</sequence>
<dbReference type="Proteomes" id="UP000677054">
    <property type="component" value="Unassembled WGS sequence"/>
</dbReference>
<dbReference type="GO" id="GO:0005525">
    <property type="term" value="F:GTP binding"/>
    <property type="evidence" value="ECO:0007669"/>
    <property type="project" value="InterPro"/>
</dbReference>
<protein>
    <recommendedName>
        <fullName evidence="4">AIG1-type G domain-containing protein</fullName>
    </recommendedName>
</protein>
<dbReference type="OrthoDB" id="2386367at2759"/>
<evidence type="ECO:0000259" key="4">
    <source>
        <dbReference type="Pfam" id="PF04548"/>
    </source>
</evidence>
<dbReference type="SUPFAM" id="SSF52540">
    <property type="entry name" value="P-loop containing nucleoside triphosphate hydrolases"/>
    <property type="match status" value="1"/>
</dbReference>
<comment type="similarity">
    <text evidence="1">Belongs to the TRAFAC class TrmE-Era-EngA-EngB-Septin-like GTPase superfamily. AIG1/Toc34/Toc159-like paraseptin GTPase family. IAN subfamily.</text>
</comment>
<feature type="region of interest" description="Disordered" evidence="3">
    <location>
        <begin position="1172"/>
        <end position="1194"/>
    </location>
</feature>
<dbReference type="PANTHER" id="PTHR32046">
    <property type="entry name" value="G DOMAIN-CONTAINING PROTEIN"/>
    <property type="match status" value="1"/>
</dbReference>
<feature type="region of interest" description="Disordered" evidence="3">
    <location>
        <begin position="388"/>
        <end position="414"/>
    </location>
</feature>
<organism evidence="5">
    <name type="scientific">Darwinula stevensoni</name>
    <dbReference type="NCBI Taxonomy" id="69355"/>
    <lineage>
        <taxon>Eukaryota</taxon>
        <taxon>Metazoa</taxon>
        <taxon>Ecdysozoa</taxon>
        <taxon>Arthropoda</taxon>
        <taxon>Crustacea</taxon>
        <taxon>Oligostraca</taxon>
        <taxon>Ostracoda</taxon>
        <taxon>Podocopa</taxon>
        <taxon>Podocopida</taxon>
        <taxon>Darwinulocopina</taxon>
        <taxon>Darwinuloidea</taxon>
        <taxon>Darwinulidae</taxon>
        <taxon>Darwinula</taxon>
    </lineage>
</organism>
<reference evidence="5" key="1">
    <citation type="submission" date="2020-11" db="EMBL/GenBank/DDBJ databases">
        <authorList>
            <person name="Tran Van P."/>
        </authorList>
    </citation>
    <scope>NUCLEOTIDE SEQUENCE</scope>
</reference>
<dbReference type="InterPro" id="IPR006703">
    <property type="entry name" value="G_AIG1"/>
</dbReference>
<keyword evidence="2" id="KW-0547">Nucleotide-binding</keyword>
<evidence type="ECO:0000313" key="6">
    <source>
        <dbReference type="Proteomes" id="UP000677054"/>
    </source>
</evidence>
<feature type="region of interest" description="Disordered" evidence="3">
    <location>
        <begin position="73"/>
        <end position="111"/>
    </location>
</feature>
<dbReference type="EMBL" id="CAJPEV010000688">
    <property type="protein sequence ID" value="CAG0887656.1"/>
    <property type="molecule type" value="Genomic_DNA"/>
</dbReference>